<comment type="caution">
    <text evidence="7">The sequence shown here is derived from an EMBL/GenBank/DDBJ whole genome shotgun (WGS) entry which is preliminary data.</text>
</comment>
<dbReference type="InterPro" id="IPR036259">
    <property type="entry name" value="MFS_trans_sf"/>
</dbReference>
<dbReference type="EMBL" id="CASHTH010002870">
    <property type="protein sequence ID" value="CAI8036424.1"/>
    <property type="molecule type" value="Genomic_DNA"/>
</dbReference>
<evidence type="ECO:0000256" key="1">
    <source>
        <dbReference type="ARBA" id="ARBA00004141"/>
    </source>
</evidence>
<accession>A0AA35SVL3</accession>
<feature type="transmembrane region" description="Helical" evidence="5">
    <location>
        <begin position="261"/>
        <end position="280"/>
    </location>
</feature>
<dbReference type="SUPFAM" id="SSF103473">
    <property type="entry name" value="MFS general substrate transporter"/>
    <property type="match status" value="1"/>
</dbReference>
<keyword evidence="8" id="KW-1185">Reference proteome</keyword>
<dbReference type="InterPro" id="IPR005829">
    <property type="entry name" value="Sugar_transporter_CS"/>
</dbReference>
<evidence type="ECO:0000259" key="6">
    <source>
        <dbReference type="PROSITE" id="PS50850"/>
    </source>
</evidence>
<evidence type="ECO:0000256" key="3">
    <source>
        <dbReference type="ARBA" id="ARBA00022989"/>
    </source>
</evidence>
<name>A0AA35SVL3_GEOBA</name>
<dbReference type="InterPro" id="IPR020846">
    <property type="entry name" value="MFS_dom"/>
</dbReference>
<sequence length="383" mass="40343">MFDQGFPLLITEIAAAMGLGTLQTAAIFAVRQGGSSATSLGGGPFIDHLKSYWGLILTACMLGHAVTFAAIGGSPTFALLVVVVFFLSIPGSLWHLPSAAAISQRFPDRRGFAISMHGFGSNLGNVSGPVIAGALLGASFIIWRHVFFIYAGLAVFMSFFVWWSLRGLGREDDSPRTRSLGDQFVSAAALLKNPVVMALIFAALLRGIGLNALFNWTPFYLRETLDMSVLQAGVYYALLTGMGIVSAPLLGWLSDKWGRKAVLVPGFVVAALLSLAVVSVGSSLLLIPVMAGLGLFSFALHQIIQASVLDYVGQGTEATAIGLLFGINGVIGIGSPFLASAIIEHWGGYGTVYYYAGILTLITAVIILMIPLRNPNAVNPAGS</sequence>
<dbReference type="GO" id="GO:0005886">
    <property type="term" value="C:plasma membrane"/>
    <property type="evidence" value="ECO:0007669"/>
    <property type="project" value="TreeGrafter"/>
</dbReference>
<feature type="transmembrane region" description="Helical" evidence="5">
    <location>
        <begin position="234"/>
        <end position="254"/>
    </location>
</feature>
<feature type="transmembrane region" description="Helical" evidence="5">
    <location>
        <begin position="321"/>
        <end position="346"/>
    </location>
</feature>
<organism evidence="7 8">
    <name type="scientific">Geodia barretti</name>
    <name type="common">Barrett's horny sponge</name>
    <dbReference type="NCBI Taxonomy" id="519541"/>
    <lineage>
        <taxon>Eukaryota</taxon>
        <taxon>Metazoa</taxon>
        <taxon>Porifera</taxon>
        <taxon>Demospongiae</taxon>
        <taxon>Heteroscleromorpha</taxon>
        <taxon>Tetractinellida</taxon>
        <taxon>Astrophorina</taxon>
        <taxon>Geodiidae</taxon>
        <taxon>Geodia</taxon>
    </lineage>
</organism>
<reference evidence="7" key="1">
    <citation type="submission" date="2023-03" db="EMBL/GenBank/DDBJ databases">
        <authorList>
            <person name="Steffen K."/>
            <person name="Cardenas P."/>
        </authorList>
    </citation>
    <scope>NUCLEOTIDE SEQUENCE</scope>
</reference>
<feature type="transmembrane region" description="Helical" evidence="5">
    <location>
        <begin position="123"/>
        <end position="143"/>
    </location>
</feature>
<feature type="transmembrane region" description="Helical" evidence="5">
    <location>
        <begin position="286"/>
        <end position="309"/>
    </location>
</feature>
<dbReference type="Gene3D" id="1.20.1250.20">
    <property type="entry name" value="MFS general substrate transporter like domains"/>
    <property type="match status" value="2"/>
</dbReference>
<evidence type="ECO:0000256" key="4">
    <source>
        <dbReference type="ARBA" id="ARBA00023136"/>
    </source>
</evidence>
<keyword evidence="4 5" id="KW-0472">Membrane</keyword>
<comment type="subcellular location">
    <subcellularLocation>
        <location evidence="1">Membrane</location>
        <topology evidence="1">Multi-pass membrane protein</topology>
    </subcellularLocation>
</comment>
<protein>
    <recommendedName>
        <fullName evidence="6">Major facilitator superfamily (MFS) profile domain-containing protein</fullName>
    </recommendedName>
</protein>
<evidence type="ECO:0000313" key="7">
    <source>
        <dbReference type="EMBL" id="CAI8036424.1"/>
    </source>
</evidence>
<dbReference type="PROSITE" id="PS00216">
    <property type="entry name" value="SUGAR_TRANSPORT_1"/>
    <property type="match status" value="1"/>
</dbReference>
<feature type="transmembrane region" description="Helical" evidence="5">
    <location>
        <begin position="352"/>
        <end position="372"/>
    </location>
</feature>
<gene>
    <name evidence="7" type="ORF">GBAR_LOCUS20406</name>
</gene>
<feature type="domain" description="Major facilitator superfamily (MFS) profile" evidence="6">
    <location>
        <begin position="1"/>
        <end position="375"/>
    </location>
</feature>
<keyword evidence="2 5" id="KW-0812">Transmembrane</keyword>
<dbReference type="PROSITE" id="PS50850">
    <property type="entry name" value="MFS"/>
    <property type="match status" value="1"/>
</dbReference>
<proteinExistence type="predicted"/>
<dbReference type="AlphaFoldDB" id="A0AA35SVL3"/>
<evidence type="ECO:0000256" key="5">
    <source>
        <dbReference type="SAM" id="Phobius"/>
    </source>
</evidence>
<dbReference type="Pfam" id="PF07690">
    <property type="entry name" value="MFS_1"/>
    <property type="match status" value="1"/>
</dbReference>
<feature type="transmembrane region" description="Helical" evidence="5">
    <location>
        <begin position="51"/>
        <end position="71"/>
    </location>
</feature>
<feature type="transmembrane region" description="Helical" evidence="5">
    <location>
        <begin position="77"/>
        <end position="102"/>
    </location>
</feature>
<dbReference type="Proteomes" id="UP001174909">
    <property type="component" value="Unassembled WGS sequence"/>
</dbReference>
<evidence type="ECO:0000256" key="2">
    <source>
        <dbReference type="ARBA" id="ARBA00022692"/>
    </source>
</evidence>
<keyword evidence="3 5" id="KW-1133">Transmembrane helix</keyword>
<dbReference type="InterPro" id="IPR011701">
    <property type="entry name" value="MFS"/>
</dbReference>
<dbReference type="PANTHER" id="PTHR43129:SF1">
    <property type="entry name" value="FOSMIDOMYCIN RESISTANCE PROTEIN"/>
    <property type="match status" value="1"/>
</dbReference>
<dbReference type="GO" id="GO:0022857">
    <property type="term" value="F:transmembrane transporter activity"/>
    <property type="evidence" value="ECO:0007669"/>
    <property type="project" value="InterPro"/>
</dbReference>
<feature type="transmembrane region" description="Helical" evidence="5">
    <location>
        <begin position="149"/>
        <end position="169"/>
    </location>
</feature>
<feature type="transmembrane region" description="Helical" evidence="5">
    <location>
        <begin position="6"/>
        <end position="30"/>
    </location>
</feature>
<feature type="transmembrane region" description="Helical" evidence="5">
    <location>
        <begin position="190"/>
        <end position="214"/>
    </location>
</feature>
<dbReference type="PANTHER" id="PTHR43129">
    <property type="entry name" value="FOSMIDOMYCIN RESISTANCE PROTEIN"/>
    <property type="match status" value="1"/>
</dbReference>
<evidence type="ECO:0000313" key="8">
    <source>
        <dbReference type="Proteomes" id="UP001174909"/>
    </source>
</evidence>